<evidence type="ECO:0000313" key="2">
    <source>
        <dbReference type="RefSeq" id="XP_013793429.1"/>
    </source>
</evidence>
<evidence type="ECO:0000313" key="1">
    <source>
        <dbReference type="Proteomes" id="UP000694941"/>
    </source>
</evidence>
<protein>
    <submittedName>
        <fullName evidence="2">Protein HID1-like</fullName>
    </submittedName>
</protein>
<dbReference type="PANTHER" id="PTHR21575:SF12">
    <property type="entry name" value="PROTEIN HID1"/>
    <property type="match status" value="1"/>
</dbReference>
<gene>
    <name evidence="2" type="primary">LOC106477402</name>
</gene>
<feature type="non-terminal residue" evidence="2">
    <location>
        <position position="1"/>
    </location>
</feature>
<dbReference type="Pfam" id="PF12722">
    <property type="entry name" value="Hid1"/>
    <property type="match status" value="1"/>
</dbReference>
<feature type="non-terminal residue" evidence="2">
    <location>
        <position position="148"/>
    </location>
</feature>
<dbReference type="RefSeq" id="XP_013793429.1">
    <property type="nucleotide sequence ID" value="XM_013937975.1"/>
</dbReference>
<proteinExistence type="predicted"/>
<dbReference type="GeneID" id="106477402"/>
<dbReference type="PANTHER" id="PTHR21575">
    <property type="entry name" value="PROTEIN HID1"/>
    <property type="match status" value="1"/>
</dbReference>
<sequence length="148" mass="17125">SAMPDNLFVNYLSRIHREEDFSFILKGFTRLLNNPLVQTYLPNSSKKIQFHQELLVFFWKMCDHNKKFMFYVLKSSEVLEVLVPILYHLNDARADQSRVGLVHIGVFILLLLSGERNFGVRLNKPYTASVPMDIPVFTGTHADLLIIV</sequence>
<accession>A0ABM1C3B5</accession>
<name>A0ABM1C3B5_LIMPO</name>
<dbReference type="InterPro" id="IPR026705">
    <property type="entry name" value="Hid-1/Ecm30"/>
</dbReference>
<dbReference type="Proteomes" id="UP000694941">
    <property type="component" value="Unplaced"/>
</dbReference>
<organism evidence="1 2">
    <name type="scientific">Limulus polyphemus</name>
    <name type="common">Atlantic horseshoe crab</name>
    <dbReference type="NCBI Taxonomy" id="6850"/>
    <lineage>
        <taxon>Eukaryota</taxon>
        <taxon>Metazoa</taxon>
        <taxon>Ecdysozoa</taxon>
        <taxon>Arthropoda</taxon>
        <taxon>Chelicerata</taxon>
        <taxon>Merostomata</taxon>
        <taxon>Xiphosura</taxon>
        <taxon>Limulidae</taxon>
        <taxon>Limulus</taxon>
    </lineage>
</organism>
<keyword evidence="1" id="KW-1185">Reference proteome</keyword>
<reference evidence="2" key="1">
    <citation type="submission" date="2025-08" db="UniProtKB">
        <authorList>
            <consortium name="RefSeq"/>
        </authorList>
    </citation>
    <scope>IDENTIFICATION</scope>
    <source>
        <tissue evidence="2">Muscle</tissue>
    </source>
</reference>